<evidence type="ECO:0000313" key="1">
    <source>
        <dbReference type="EMBL" id="EIC02312.1"/>
    </source>
</evidence>
<dbReference type="STRING" id="907348.TresaDRAFT_1576"/>
<proteinExistence type="predicted"/>
<sequence length="57" mass="6660">MRLFKQIDLQLMVITPLDKINIVEDYISSVHLTENKNTHNSRLISMTIDTCKAKQQE</sequence>
<dbReference type="AlphaFoldDB" id="H7EJF1"/>
<gene>
    <name evidence="1" type="ORF">TresaDRAFT_1576</name>
</gene>
<protein>
    <submittedName>
        <fullName evidence="1">Uncharacterized protein</fullName>
    </submittedName>
</protein>
<dbReference type="Proteomes" id="UP000003571">
    <property type="component" value="Unassembled WGS sequence"/>
</dbReference>
<dbReference type="EMBL" id="AGRW01000041">
    <property type="protein sequence ID" value="EIC02312.1"/>
    <property type="molecule type" value="Genomic_DNA"/>
</dbReference>
<reference evidence="1 2" key="1">
    <citation type="submission" date="2011-09" db="EMBL/GenBank/DDBJ databases">
        <title>The draft genome of Treponema saccharophilum DSM 2985.</title>
        <authorList>
            <consortium name="US DOE Joint Genome Institute (JGI-PGF)"/>
            <person name="Lucas S."/>
            <person name="Copeland A."/>
            <person name="Lapidus A."/>
            <person name="Glavina del Rio T."/>
            <person name="Dalin E."/>
            <person name="Tice H."/>
            <person name="Bruce D."/>
            <person name="Goodwin L."/>
            <person name="Pitluck S."/>
            <person name="Peters L."/>
            <person name="Kyrpides N."/>
            <person name="Mavromatis K."/>
            <person name="Ivanova N."/>
            <person name="Markowitz V."/>
            <person name="Cheng J.-F."/>
            <person name="Hugenholtz P."/>
            <person name="Woyke T."/>
            <person name="Wu D."/>
            <person name="Gronow S."/>
            <person name="Wellnitz S."/>
            <person name="Brambilla E."/>
            <person name="Klenk H.-P."/>
            <person name="Eisen J.A."/>
        </authorList>
    </citation>
    <scope>NUCLEOTIDE SEQUENCE [LARGE SCALE GENOMIC DNA]</scope>
    <source>
        <strain evidence="1 2">DSM 2985</strain>
    </source>
</reference>
<accession>H7EJF1</accession>
<keyword evidence="2" id="KW-1185">Reference proteome</keyword>
<evidence type="ECO:0000313" key="2">
    <source>
        <dbReference type="Proteomes" id="UP000003571"/>
    </source>
</evidence>
<name>H7EJF1_9SPIR</name>
<dbReference type="PATRIC" id="fig|907348.3.peg.1041"/>
<organism evidence="1 2">
    <name type="scientific">Treponema saccharophilum DSM 2985</name>
    <dbReference type="NCBI Taxonomy" id="907348"/>
    <lineage>
        <taxon>Bacteria</taxon>
        <taxon>Pseudomonadati</taxon>
        <taxon>Spirochaetota</taxon>
        <taxon>Spirochaetia</taxon>
        <taxon>Spirochaetales</taxon>
        <taxon>Treponemataceae</taxon>
        <taxon>Treponema</taxon>
    </lineage>
</organism>
<comment type="caution">
    <text evidence="1">The sequence shown here is derived from an EMBL/GenBank/DDBJ whole genome shotgun (WGS) entry which is preliminary data.</text>
</comment>